<dbReference type="AlphaFoldDB" id="A0A3P7PF64"/>
<organism evidence="1 2">
    <name type="scientific">Dibothriocephalus latus</name>
    <name type="common">Fish tapeworm</name>
    <name type="synonym">Diphyllobothrium latum</name>
    <dbReference type="NCBI Taxonomy" id="60516"/>
    <lineage>
        <taxon>Eukaryota</taxon>
        <taxon>Metazoa</taxon>
        <taxon>Spiralia</taxon>
        <taxon>Lophotrochozoa</taxon>
        <taxon>Platyhelminthes</taxon>
        <taxon>Cestoda</taxon>
        <taxon>Eucestoda</taxon>
        <taxon>Diphyllobothriidea</taxon>
        <taxon>Diphyllobothriidae</taxon>
        <taxon>Dibothriocephalus</taxon>
    </lineage>
</organism>
<keyword evidence="2" id="KW-1185">Reference proteome</keyword>
<accession>A0A3P7PF64</accession>
<name>A0A3P7PF64_DIBLA</name>
<gene>
    <name evidence="1" type="ORF">DILT_LOCUS19137</name>
</gene>
<dbReference type="Proteomes" id="UP000281553">
    <property type="component" value="Unassembled WGS sequence"/>
</dbReference>
<reference evidence="1 2" key="1">
    <citation type="submission" date="2018-11" db="EMBL/GenBank/DDBJ databases">
        <authorList>
            <consortium name="Pathogen Informatics"/>
        </authorList>
    </citation>
    <scope>NUCLEOTIDE SEQUENCE [LARGE SCALE GENOMIC DNA]</scope>
</reference>
<sequence>MNMNNALTLPVMLDQEASTVIDPVHLSSMGSDGGDSINSVNWTSVESVSSPVEMRLQGQLPLRNSDELMALRKLSKLRTARKKRAHWSLQPANELYEPMTVDLCIGYASCARQPRHSNKRKSTLKKPAVGVIGPSQVAVPSIPIWGDGKDGGPAKPPERVNYLARSLTLHISEYVRLSLEVRFPLPDVSLFRFSVDRSCPVLSELFDGSLAFGPPKPNEAIWN</sequence>
<proteinExistence type="predicted"/>
<protein>
    <submittedName>
        <fullName evidence="1">Uncharacterized protein</fullName>
    </submittedName>
</protein>
<dbReference type="OrthoDB" id="6310224at2759"/>
<evidence type="ECO:0000313" key="1">
    <source>
        <dbReference type="EMBL" id="VDN43617.1"/>
    </source>
</evidence>
<dbReference type="EMBL" id="UYRU01108556">
    <property type="protein sequence ID" value="VDN43617.1"/>
    <property type="molecule type" value="Genomic_DNA"/>
</dbReference>
<evidence type="ECO:0000313" key="2">
    <source>
        <dbReference type="Proteomes" id="UP000281553"/>
    </source>
</evidence>